<dbReference type="PANTHER" id="PTHR33055">
    <property type="entry name" value="TRANSPOSASE FOR INSERTION SEQUENCE ELEMENT IS1111A"/>
    <property type="match status" value="1"/>
</dbReference>
<dbReference type="Proteomes" id="UP000620670">
    <property type="component" value="Unassembled WGS sequence"/>
</dbReference>
<feature type="domain" description="Transposase IS116/IS110/IS902 C-terminal" evidence="1">
    <location>
        <begin position="65"/>
        <end position="142"/>
    </location>
</feature>
<dbReference type="EMBL" id="JAELXT010000061">
    <property type="protein sequence ID" value="MBJ6128572.1"/>
    <property type="molecule type" value="Genomic_DNA"/>
</dbReference>
<evidence type="ECO:0000259" key="1">
    <source>
        <dbReference type="Pfam" id="PF02371"/>
    </source>
</evidence>
<evidence type="ECO:0000313" key="3">
    <source>
        <dbReference type="Proteomes" id="UP000620670"/>
    </source>
</evidence>
<reference evidence="3" key="1">
    <citation type="submission" date="2020-12" db="EMBL/GenBank/DDBJ databases">
        <title>Hymenobacter sp.</title>
        <authorList>
            <person name="Kim M.K."/>
        </authorList>
    </citation>
    <scope>NUCLEOTIDE SEQUENCE [LARGE SCALE GENOMIC DNA]</scope>
    <source>
        <strain evidence="3">BT325</strain>
    </source>
</reference>
<dbReference type="PANTHER" id="PTHR33055:SF3">
    <property type="entry name" value="PUTATIVE TRANSPOSASE FOR IS117-RELATED"/>
    <property type="match status" value="1"/>
</dbReference>
<protein>
    <submittedName>
        <fullName evidence="2">IS110 family transposase</fullName>
    </submittedName>
</protein>
<comment type="caution">
    <text evidence="2">The sequence shown here is derived from an EMBL/GenBank/DDBJ whole genome shotgun (WGS) entry which is preliminary data.</text>
</comment>
<gene>
    <name evidence="2" type="ORF">JAO75_24625</name>
</gene>
<keyword evidence="3" id="KW-1185">Reference proteome</keyword>
<dbReference type="NCBIfam" id="NF033542">
    <property type="entry name" value="transpos_IS110"/>
    <property type="match status" value="1"/>
</dbReference>
<sequence length="195" mass="20920">FGLTVAKGPAHVPHLVRAVEDPDEPIPEIARPVLQMLADTLHRLDEQIAHLDREVAKRAIENDTARRLMTIPGVGPVTAVALATLAPPAETFKCGRDFAAWVGLTPLQHSTGGKQKLGATSKMGERTLRRLLIIGASAVVRWVARNGAPAGSWMARMIARKPPMLVRVALANKMARIVWALTARGGIYQAPVAAA</sequence>
<name>A0ABS0Y8E1_9HYPH</name>
<feature type="non-terminal residue" evidence="2">
    <location>
        <position position="1"/>
    </location>
</feature>
<dbReference type="Pfam" id="PF02371">
    <property type="entry name" value="Transposase_20"/>
    <property type="match status" value="1"/>
</dbReference>
<dbReference type="InterPro" id="IPR003346">
    <property type="entry name" value="Transposase_20"/>
</dbReference>
<accession>A0ABS0Y8E1</accession>
<proteinExistence type="predicted"/>
<evidence type="ECO:0000313" key="2">
    <source>
        <dbReference type="EMBL" id="MBJ6128572.1"/>
    </source>
</evidence>
<dbReference type="InterPro" id="IPR047650">
    <property type="entry name" value="Transpos_IS110"/>
</dbReference>
<dbReference type="RefSeq" id="WP_199051842.1">
    <property type="nucleotide sequence ID" value="NZ_JAELXT010000061.1"/>
</dbReference>
<organism evidence="2 3">
    <name type="scientific">Microvirga splendida</name>
    <dbReference type="NCBI Taxonomy" id="2795727"/>
    <lineage>
        <taxon>Bacteria</taxon>
        <taxon>Pseudomonadati</taxon>
        <taxon>Pseudomonadota</taxon>
        <taxon>Alphaproteobacteria</taxon>
        <taxon>Hyphomicrobiales</taxon>
        <taxon>Methylobacteriaceae</taxon>
        <taxon>Microvirga</taxon>
    </lineage>
</organism>